<organism evidence="3 4">
    <name type="scientific">Leucobacter rhizosphaerae</name>
    <dbReference type="NCBI Taxonomy" id="2932245"/>
    <lineage>
        <taxon>Bacteria</taxon>
        <taxon>Bacillati</taxon>
        <taxon>Actinomycetota</taxon>
        <taxon>Actinomycetes</taxon>
        <taxon>Micrococcales</taxon>
        <taxon>Microbacteriaceae</taxon>
        <taxon>Leucobacter</taxon>
    </lineage>
</organism>
<keyword evidence="4" id="KW-1185">Reference proteome</keyword>
<evidence type="ECO:0000256" key="2">
    <source>
        <dbReference type="SAM" id="Phobius"/>
    </source>
</evidence>
<dbReference type="EMBL" id="CP095043">
    <property type="protein sequence ID" value="UOQ61070.1"/>
    <property type="molecule type" value="Genomic_DNA"/>
</dbReference>
<dbReference type="RefSeq" id="WP_244687220.1">
    <property type="nucleotide sequence ID" value="NZ_CP095043.1"/>
</dbReference>
<reference evidence="3 4" key="1">
    <citation type="submission" date="2022-04" db="EMBL/GenBank/DDBJ databases">
        <title>Leucobacter sp. isolated from rhizosphere of onion.</title>
        <authorList>
            <person name="Won M."/>
            <person name="Lee C.-M."/>
            <person name="Woen H.-Y."/>
            <person name="Kwon S.-W."/>
        </authorList>
    </citation>
    <scope>NUCLEOTIDE SEQUENCE [LARGE SCALE GENOMIC DNA]</scope>
    <source>
        <strain evidence="3 4">H25R-14</strain>
    </source>
</reference>
<protein>
    <submittedName>
        <fullName evidence="3">Trp biosynthesis-associated membrane protein</fullName>
    </submittedName>
</protein>
<feature type="transmembrane region" description="Helical" evidence="2">
    <location>
        <begin position="73"/>
        <end position="93"/>
    </location>
</feature>
<keyword evidence="2" id="KW-1133">Transmembrane helix</keyword>
<keyword evidence="2" id="KW-0812">Transmembrane</keyword>
<keyword evidence="2" id="KW-0472">Membrane</keyword>
<evidence type="ECO:0000256" key="1">
    <source>
        <dbReference type="SAM" id="MobiDB-lite"/>
    </source>
</evidence>
<proteinExistence type="predicted"/>
<sequence>MRPKLLTLAGIALTGAVSLMAGAQTWVSFMLEGTHSLETAIGHDINPALSPVSIALIAAALALTIAGPVFRRVLGVLVALLGAGLVALTWAVLGSPLGSISGAITELTGLAGGAAGSAVTWIQVSPWVTTNLIVGCLAMLLGAVVLCFGGRWRTGGRKYDTEQDRRGEPQEGPDRISDWDSLSDGDDPSDDDDPGDDAPGDEARGDQSPTDQTPGAVDDPPANIR</sequence>
<feature type="compositionally biased region" description="Acidic residues" evidence="1">
    <location>
        <begin position="181"/>
        <end position="200"/>
    </location>
</feature>
<evidence type="ECO:0000313" key="3">
    <source>
        <dbReference type="EMBL" id="UOQ61070.1"/>
    </source>
</evidence>
<feature type="transmembrane region" description="Helical" evidence="2">
    <location>
        <begin position="127"/>
        <end position="148"/>
    </location>
</feature>
<evidence type="ECO:0000313" key="4">
    <source>
        <dbReference type="Proteomes" id="UP000831775"/>
    </source>
</evidence>
<feature type="transmembrane region" description="Helical" evidence="2">
    <location>
        <begin position="45"/>
        <end position="66"/>
    </location>
</feature>
<dbReference type="InterPro" id="IPR019051">
    <property type="entry name" value="Trp_biosyn_TM_oprn/chp"/>
</dbReference>
<name>A0ABY4FXP2_9MICO</name>
<feature type="compositionally biased region" description="Basic and acidic residues" evidence="1">
    <location>
        <begin position="157"/>
        <end position="178"/>
    </location>
</feature>
<accession>A0ABY4FXP2</accession>
<dbReference type="Pfam" id="PF09534">
    <property type="entry name" value="Trp_oprn_chp"/>
    <property type="match status" value="1"/>
</dbReference>
<gene>
    <name evidence="3" type="ORF">MUN76_03610</name>
</gene>
<dbReference type="Proteomes" id="UP000831775">
    <property type="component" value="Chromosome"/>
</dbReference>
<feature type="region of interest" description="Disordered" evidence="1">
    <location>
        <begin position="157"/>
        <end position="225"/>
    </location>
</feature>